<protein>
    <submittedName>
        <fullName evidence="2">Uncharacterized protein</fullName>
    </submittedName>
</protein>
<gene>
    <name evidence="2" type="ORF">ACCQ41_07935</name>
</gene>
<accession>A0ABW9MCJ5</accession>
<feature type="transmembrane region" description="Helical" evidence="1">
    <location>
        <begin position="37"/>
        <end position="53"/>
    </location>
</feature>
<evidence type="ECO:0000256" key="1">
    <source>
        <dbReference type="SAM" id="Phobius"/>
    </source>
</evidence>
<keyword evidence="1" id="KW-1133">Transmembrane helix</keyword>
<evidence type="ECO:0000313" key="2">
    <source>
        <dbReference type="EMBL" id="MFO3666167.1"/>
    </source>
</evidence>
<comment type="caution">
    <text evidence="2">The sequence shown here is derived from an EMBL/GenBank/DDBJ whole genome shotgun (WGS) entry which is preliminary data.</text>
</comment>
<feature type="transmembrane region" description="Helical" evidence="1">
    <location>
        <begin position="12"/>
        <end position="31"/>
    </location>
</feature>
<dbReference type="EMBL" id="JBGMEI010000013">
    <property type="protein sequence ID" value="MFO3666167.1"/>
    <property type="molecule type" value="Genomic_DNA"/>
</dbReference>
<dbReference type="RefSeq" id="WP_410031804.1">
    <property type="nucleotide sequence ID" value="NZ_JBGMEI010000013.1"/>
</dbReference>
<feature type="transmembrane region" description="Helical" evidence="1">
    <location>
        <begin position="99"/>
        <end position="118"/>
    </location>
</feature>
<evidence type="ECO:0000313" key="3">
    <source>
        <dbReference type="Proteomes" id="UP001637996"/>
    </source>
</evidence>
<proteinExistence type="predicted"/>
<keyword evidence="1" id="KW-0472">Membrane</keyword>
<keyword evidence="3" id="KW-1185">Reference proteome</keyword>
<feature type="transmembrane region" description="Helical" evidence="1">
    <location>
        <begin position="60"/>
        <end position="79"/>
    </location>
</feature>
<keyword evidence="1" id="KW-0812">Transmembrane</keyword>
<dbReference type="Proteomes" id="UP001637996">
    <property type="component" value="Unassembled WGS sequence"/>
</dbReference>
<reference evidence="2 3" key="1">
    <citation type="journal article" date="2025" name="Anaerobe">
        <title>Description of Anaerococcus kampingiae sp. nov., Anaerococcus groningensis sp. nov., Anaerococcus martiniensis sp. nov., and Anaerococcus cruorum sp. nov., isolated from human clinical specimens.</title>
        <authorList>
            <person name="Boiten K.E."/>
            <person name="Meijer J."/>
            <person name="van Wezel E.M."/>
            <person name="Veloo A.C.M."/>
        </authorList>
    </citation>
    <scope>NUCLEOTIDE SEQUENCE [LARGE SCALE GENOMIC DNA]</scope>
    <source>
        <strain evidence="2 3">ENR0831</strain>
    </source>
</reference>
<name>A0ABW9MCJ5_9FIRM</name>
<organism evidence="2 3">
    <name type="scientific">Anaerococcus martiniensis</name>
    <dbReference type="NCBI Taxonomy" id="3115615"/>
    <lineage>
        <taxon>Bacteria</taxon>
        <taxon>Bacillati</taxon>
        <taxon>Bacillota</taxon>
        <taxon>Tissierellia</taxon>
        <taxon>Tissierellales</taxon>
        <taxon>Peptoniphilaceae</taxon>
        <taxon>Anaerococcus</taxon>
    </lineage>
</organism>
<sequence>MKNLSKVSRYVLASIILFSILTSLISISVWLDMRIHARHVVYASFLLMLIFILKRDFKSTNTFIIGEIIMLIAFGLGKFPRVAYEIRDAFYLPIKIGNFKIILIVIIVLTSIITYYDFYKNKVAETIN</sequence>